<comment type="caution">
    <text evidence="1">The sequence shown here is derived from an EMBL/GenBank/DDBJ whole genome shotgun (WGS) entry which is preliminary data.</text>
</comment>
<accession>A0A397V827</accession>
<evidence type="ECO:0000313" key="2">
    <source>
        <dbReference type="Proteomes" id="UP000266673"/>
    </source>
</evidence>
<name>A0A397V827_9GLOM</name>
<proteinExistence type="predicted"/>
<dbReference type="EMBL" id="QKWP01000531">
    <property type="protein sequence ID" value="RIB18585.1"/>
    <property type="molecule type" value="Genomic_DNA"/>
</dbReference>
<reference evidence="1 2" key="1">
    <citation type="submission" date="2018-06" db="EMBL/GenBank/DDBJ databases">
        <title>Comparative genomics reveals the genomic features of Rhizophagus irregularis, R. cerebriforme, R. diaphanum and Gigaspora rosea, and their symbiotic lifestyle signature.</title>
        <authorList>
            <person name="Morin E."/>
            <person name="San Clemente H."/>
            <person name="Chen E.C.H."/>
            <person name="De La Providencia I."/>
            <person name="Hainaut M."/>
            <person name="Kuo A."/>
            <person name="Kohler A."/>
            <person name="Murat C."/>
            <person name="Tang N."/>
            <person name="Roy S."/>
            <person name="Loubradou J."/>
            <person name="Henrissat B."/>
            <person name="Grigoriev I.V."/>
            <person name="Corradi N."/>
            <person name="Roux C."/>
            <person name="Martin F.M."/>
        </authorList>
    </citation>
    <scope>NUCLEOTIDE SEQUENCE [LARGE SCALE GENOMIC DNA]</scope>
    <source>
        <strain evidence="1 2">DAOM 194757</strain>
    </source>
</reference>
<protein>
    <submittedName>
        <fullName evidence="1">Uncharacterized protein</fullName>
    </submittedName>
</protein>
<dbReference type="OrthoDB" id="2426388at2759"/>
<evidence type="ECO:0000313" key="1">
    <source>
        <dbReference type="EMBL" id="RIB18585.1"/>
    </source>
</evidence>
<gene>
    <name evidence="1" type="ORF">C2G38_2085277</name>
</gene>
<dbReference type="Proteomes" id="UP000266673">
    <property type="component" value="Unassembled WGS sequence"/>
</dbReference>
<organism evidence="1 2">
    <name type="scientific">Gigaspora rosea</name>
    <dbReference type="NCBI Taxonomy" id="44941"/>
    <lineage>
        <taxon>Eukaryota</taxon>
        <taxon>Fungi</taxon>
        <taxon>Fungi incertae sedis</taxon>
        <taxon>Mucoromycota</taxon>
        <taxon>Glomeromycotina</taxon>
        <taxon>Glomeromycetes</taxon>
        <taxon>Diversisporales</taxon>
        <taxon>Gigasporaceae</taxon>
        <taxon>Gigaspora</taxon>
    </lineage>
</organism>
<sequence length="70" mass="8284">MNSTKETGTLPYKETQDLTEEKRLDFRRDVITYEPARTFFGNVETKILKERRIFKISNQVEIGKITKDES</sequence>
<keyword evidence="2" id="KW-1185">Reference proteome</keyword>
<dbReference type="AlphaFoldDB" id="A0A397V827"/>